<evidence type="ECO:0000313" key="10">
    <source>
        <dbReference type="EMBL" id="EEX69760.1"/>
    </source>
</evidence>
<evidence type="ECO:0000256" key="2">
    <source>
        <dbReference type="ARBA" id="ARBA00009261"/>
    </source>
</evidence>
<feature type="transmembrane region" description="Helical" evidence="9">
    <location>
        <begin position="16"/>
        <end position="35"/>
    </location>
</feature>
<dbReference type="GO" id="GO:0005283">
    <property type="term" value="F:amino acid:sodium symporter activity"/>
    <property type="evidence" value="ECO:0007669"/>
    <property type="project" value="InterPro"/>
</dbReference>
<evidence type="ECO:0000256" key="5">
    <source>
        <dbReference type="ARBA" id="ARBA00022692"/>
    </source>
</evidence>
<dbReference type="PATRIC" id="fig|500635.8.peg.1175"/>
<gene>
    <name evidence="10" type="primary">agcS</name>
    <name evidence="10" type="ORF">MITSMUL_03811</name>
</gene>
<evidence type="ECO:0000256" key="9">
    <source>
        <dbReference type="RuleBase" id="RU363064"/>
    </source>
</evidence>
<dbReference type="GO" id="GO:0005886">
    <property type="term" value="C:plasma membrane"/>
    <property type="evidence" value="ECO:0007669"/>
    <property type="project" value="UniProtKB-SubCell"/>
</dbReference>
<dbReference type="EMBL" id="ABWK02000009">
    <property type="protein sequence ID" value="EEX69760.1"/>
    <property type="molecule type" value="Genomic_DNA"/>
</dbReference>
<dbReference type="AlphaFoldDB" id="C9KKW0"/>
<reference evidence="10" key="1">
    <citation type="submission" date="2009-09" db="EMBL/GenBank/DDBJ databases">
        <authorList>
            <person name="Weinstock G."/>
            <person name="Sodergren E."/>
            <person name="Clifton S."/>
            <person name="Fulton L."/>
            <person name="Fulton B."/>
            <person name="Courtney L."/>
            <person name="Fronick C."/>
            <person name="Harrison M."/>
            <person name="Strong C."/>
            <person name="Farmer C."/>
            <person name="Delahaunty K."/>
            <person name="Markovic C."/>
            <person name="Hall O."/>
            <person name="Minx P."/>
            <person name="Tomlinson C."/>
            <person name="Mitreva M."/>
            <person name="Nelson J."/>
            <person name="Hou S."/>
            <person name="Wollam A."/>
            <person name="Pepin K.H."/>
            <person name="Johnson M."/>
            <person name="Bhonagiri V."/>
            <person name="Nash W.E."/>
            <person name="Warren W."/>
            <person name="Chinwalla A."/>
            <person name="Mardis E.R."/>
            <person name="Wilson R.K."/>
        </authorList>
    </citation>
    <scope>NUCLEOTIDE SEQUENCE [LARGE SCALE GENOMIC DNA]</scope>
    <source>
        <strain evidence="10">DSM 20544</strain>
    </source>
</reference>
<evidence type="ECO:0000256" key="8">
    <source>
        <dbReference type="ARBA" id="ARBA00023136"/>
    </source>
</evidence>
<dbReference type="PANTHER" id="PTHR30330">
    <property type="entry name" value="AGSS FAMILY TRANSPORTER, SODIUM-ALANINE"/>
    <property type="match status" value="1"/>
</dbReference>
<dbReference type="Pfam" id="PF01235">
    <property type="entry name" value="Na_Ala_symp"/>
    <property type="match status" value="1"/>
</dbReference>
<dbReference type="FunFam" id="1.20.1740.10:FF:000004">
    <property type="entry name" value="Sodium:alanine symporter family protein"/>
    <property type="match status" value="1"/>
</dbReference>
<keyword evidence="4 9" id="KW-1003">Cell membrane</keyword>
<dbReference type="NCBIfam" id="TIGR00835">
    <property type="entry name" value="agcS"/>
    <property type="match status" value="1"/>
</dbReference>
<dbReference type="Gene3D" id="1.20.1740.10">
    <property type="entry name" value="Amino acid/polyamine transporter I"/>
    <property type="match status" value="1"/>
</dbReference>
<dbReference type="Proteomes" id="UP000003671">
    <property type="component" value="Unassembled WGS sequence"/>
</dbReference>
<feature type="transmembrane region" description="Helical" evidence="9">
    <location>
        <begin position="249"/>
        <end position="269"/>
    </location>
</feature>
<keyword evidence="7 9" id="KW-1133">Transmembrane helix</keyword>
<feature type="transmembrane region" description="Helical" evidence="9">
    <location>
        <begin position="185"/>
        <end position="203"/>
    </location>
</feature>
<comment type="subcellular location">
    <subcellularLocation>
        <location evidence="1 9">Cell membrane</location>
        <topology evidence="1 9">Multi-pass membrane protein</topology>
    </subcellularLocation>
</comment>
<keyword evidence="3 9" id="KW-0813">Transport</keyword>
<feature type="transmembrane region" description="Helical" evidence="9">
    <location>
        <begin position="215"/>
        <end position="237"/>
    </location>
</feature>
<dbReference type="STRING" id="500635.MITSMUL_03811"/>
<accession>C9KKW0</accession>
<feature type="transmembrane region" description="Helical" evidence="9">
    <location>
        <begin position="405"/>
        <end position="425"/>
    </location>
</feature>
<evidence type="ECO:0000256" key="7">
    <source>
        <dbReference type="ARBA" id="ARBA00022989"/>
    </source>
</evidence>
<evidence type="ECO:0000256" key="6">
    <source>
        <dbReference type="ARBA" id="ARBA00022847"/>
    </source>
</evidence>
<comment type="caution">
    <text evidence="10">The sequence shown here is derived from an EMBL/GenBank/DDBJ whole genome shotgun (WGS) entry which is preliminary data.</text>
</comment>
<keyword evidence="11" id="KW-1185">Reference proteome</keyword>
<dbReference type="PANTHER" id="PTHR30330:SF3">
    <property type="entry name" value="TRANSCRIPTIONAL REGULATOR, LRP FAMILY"/>
    <property type="match status" value="1"/>
</dbReference>
<keyword evidence="8 9" id="KW-0472">Membrane</keyword>
<evidence type="ECO:0000256" key="3">
    <source>
        <dbReference type="ARBA" id="ARBA00022448"/>
    </source>
</evidence>
<keyword evidence="6 9" id="KW-0769">Symport</keyword>
<organism evidence="10 11">
    <name type="scientific">Mitsuokella multacida DSM 20544</name>
    <dbReference type="NCBI Taxonomy" id="500635"/>
    <lineage>
        <taxon>Bacteria</taxon>
        <taxon>Bacillati</taxon>
        <taxon>Bacillota</taxon>
        <taxon>Negativicutes</taxon>
        <taxon>Selenomonadales</taxon>
        <taxon>Selenomonadaceae</taxon>
        <taxon>Mitsuokella</taxon>
    </lineage>
</organism>
<dbReference type="eggNOG" id="COG1115">
    <property type="taxonomic scope" value="Bacteria"/>
</dbReference>
<evidence type="ECO:0000256" key="1">
    <source>
        <dbReference type="ARBA" id="ARBA00004651"/>
    </source>
</evidence>
<proteinExistence type="inferred from homology"/>
<feature type="transmembrane region" description="Helical" evidence="9">
    <location>
        <begin position="314"/>
        <end position="334"/>
    </location>
</feature>
<evidence type="ECO:0000313" key="11">
    <source>
        <dbReference type="Proteomes" id="UP000003671"/>
    </source>
</evidence>
<evidence type="ECO:0000256" key="4">
    <source>
        <dbReference type="ARBA" id="ARBA00022475"/>
    </source>
</evidence>
<dbReference type="HOGENOM" id="CLU_024867_1_2_9"/>
<name>C9KKW0_9FIRM</name>
<feature type="transmembrane region" description="Helical" evidence="9">
    <location>
        <begin position="340"/>
        <end position="358"/>
    </location>
</feature>
<protein>
    <submittedName>
        <fullName evidence="10">Amino acid carrier protein</fullName>
    </submittedName>
</protein>
<keyword evidence="5 9" id="KW-0812">Transmembrane</keyword>
<comment type="similarity">
    <text evidence="2 9">Belongs to the alanine or glycine:cation symporter (AGCS) (TC 2.A.25) family.</text>
</comment>
<dbReference type="PRINTS" id="PR00175">
    <property type="entry name" value="NAALASMPORT"/>
</dbReference>
<sequence length="487" mass="52113">MGIMDFSKLLAEVNNFVWGPVMLVLLVGTGIFLTVRLKFLPWRNLGYAIHMVFSKRDKHAGDISPFQSLMTALSATIGTGNIVGVATAMVLGGPGALVWMWISAAFGLSTKYGESVLAVKYRETNSVGEMAGGPMYAMKNGIKNKYVGRTLAFLFSLFVVLASFGIGNMTQANSIAAALSSSYGIPTWLIGGVIAIMALSVLVRGIRSIGFVSSIIVPVMAAFYFLVSIVVICANFEAVPAGIAEMFRMAFSVDSVAGGIGGSIVASMLTSMRWGVARGVFSNEAGLGSAPIAAAAARTDHASRQGYVNMTGTFFDTMIICMLTGLVIASSGVLGTVDPATGKLVSGVQLTILAFSTVFGPYAKLIVSVSIALFAFSTILGWEYYGEKALEYLIEKRPVIMAYRIIFSLVTFVGATTTLEVVWNFSDTMNGLMIIPNLICLLWLNKDIAEECFDYEEHVVTFEKKGEQIDYQGESEAAEDELAGQKS</sequence>
<feature type="transmembrane region" description="Helical" evidence="9">
    <location>
        <begin position="146"/>
        <end position="165"/>
    </location>
</feature>
<dbReference type="InterPro" id="IPR001463">
    <property type="entry name" value="Na/Ala_symport"/>
</dbReference>
<feature type="transmembrane region" description="Helical" evidence="9">
    <location>
        <begin position="365"/>
        <end position="385"/>
    </location>
</feature>